<dbReference type="InterPro" id="IPR050185">
    <property type="entry name" value="Ub_carboxyl-term_hydrolase"/>
</dbReference>
<keyword evidence="7" id="KW-0788">Thiol protease</keyword>
<proteinExistence type="inferred from homology"/>
<evidence type="ECO:0000259" key="8">
    <source>
        <dbReference type="PROSITE" id="PS50235"/>
    </source>
</evidence>
<keyword evidence="10" id="KW-1185">Reference proteome</keyword>
<dbReference type="EMBL" id="RXIC02000019">
    <property type="protein sequence ID" value="KAB1226960.1"/>
    <property type="molecule type" value="Genomic_DNA"/>
</dbReference>
<dbReference type="InterPro" id="IPR001394">
    <property type="entry name" value="Peptidase_C19_UCH"/>
</dbReference>
<dbReference type="GO" id="GO:0004843">
    <property type="term" value="F:cysteine-type deubiquitinase activity"/>
    <property type="evidence" value="ECO:0007669"/>
    <property type="project" value="UniProtKB-EC"/>
</dbReference>
<dbReference type="EC" id="3.4.19.12" evidence="3"/>
<dbReference type="GO" id="GO:0006508">
    <property type="term" value="P:proteolysis"/>
    <property type="evidence" value="ECO:0007669"/>
    <property type="project" value="UniProtKB-KW"/>
</dbReference>
<keyword evidence="6 9" id="KW-0378">Hydrolase</keyword>
<dbReference type="Pfam" id="PF00443">
    <property type="entry name" value="UCH"/>
    <property type="match status" value="1"/>
</dbReference>
<dbReference type="OrthoDB" id="292964at2759"/>
<dbReference type="GO" id="GO:0016579">
    <property type="term" value="P:protein deubiquitination"/>
    <property type="evidence" value="ECO:0007669"/>
    <property type="project" value="InterPro"/>
</dbReference>
<evidence type="ECO:0000256" key="5">
    <source>
        <dbReference type="ARBA" id="ARBA00022786"/>
    </source>
</evidence>
<comment type="similarity">
    <text evidence="2">Belongs to the peptidase C19 family.</text>
</comment>
<gene>
    <name evidence="9" type="ORF">CJ030_MR1G008643</name>
</gene>
<evidence type="ECO:0000256" key="6">
    <source>
        <dbReference type="ARBA" id="ARBA00022801"/>
    </source>
</evidence>
<evidence type="ECO:0000256" key="2">
    <source>
        <dbReference type="ARBA" id="ARBA00009085"/>
    </source>
</evidence>
<dbReference type="InterPro" id="IPR038765">
    <property type="entry name" value="Papain-like_cys_pep_sf"/>
</dbReference>
<dbReference type="PROSITE" id="PS50235">
    <property type="entry name" value="USP_3"/>
    <property type="match status" value="1"/>
</dbReference>
<evidence type="ECO:0000313" key="10">
    <source>
        <dbReference type="Proteomes" id="UP000516437"/>
    </source>
</evidence>
<comment type="caution">
    <text evidence="9">The sequence shown here is derived from an EMBL/GenBank/DDBJ whole genome shotgun (WGS) entry which is preliminary data.</text>
</comment>
<keyword evidence="4" id="KW-0645">Protease</keyword>
<evidence type="ECO:0000256" key="4">
    <source>
        <dbReference type="ARBA" id="ARBA00022670"/>
    </source>
</evidence>
<evidence type="ECO:0000256" key="3">
    <source>
        <dbReference type="ARBA" id="ARBA00012759"/>
    </source>
</evidence>
<dbReference type="PANTHER" id="PTHR21646">
    <property type="entry name" value="UBIQUITIN CARBOXYL-TERMINAL HYDROLASE"/>
    <property type="match status" value="1"/>
</dbReference>
<dbReference type="PROSITE" id="PS00973">
    <property type="entry name" value="USP_2"/>
    <property type="match status" value="1"/>
</dbReference>
<protein>
    <recommendedName>
        <fullName evidence="3">ubiquitinyl hydrolase 1</fullName>
        <ecNumber evidence="3">3.4.19.12</ecNumber>
    </recommendedName>
</protein>
<name>A0A6A1WW85_9ROSI</name>
<comment type="catalytic activity">
    <reaction evidence="1">
        <text>Thiol-dependent hydrolysis of ester, thioester, amide, peptide and isopeptide bonds formed by the C-terminal Gly of ubiquitin (a 76-residue protein attached to proteins as an intracellular targeting signal).</text>
        <dbReference type="EC" id="3.4.19.12"/>
    </reaction>
</comment>
<dbReference type="InterPro" id="IPR018200">
    <property type="entry name" value="USP_CS"/>
</dbReference>
<evidence type="ECO:0000256" key="1">
    <source>
        <dbReference type="ARBA" id="ARBA00000707"/>
    </source>
</evidence>
<dbReference type="Proteomes" id="UP000516437">
    <property type="component" value="Chromosome 1"/>
</dbReference>
<evidence type="ECO:0000256" key="7">
    <source>
        <dbReference type="ARBA" id="ARBA00022807"/>
    </source>
</evidence>
<dbReference type="Gene3D" id="3.90.70.10">
    <property type="entry name" value="Cysteine proteinases"/>
    <property type="match status" value="1"/>
</dbReference>
<feature type="domain" description="USP" evidence="8">
    <location>
        <begin position="1"/>
        <end position="200"/>
    </location>
</feature>
<sequence length="203" mass="23572">MNELVTLMGASRRLHVLVCWPEAQVEHDDTHILTSLPEVFKSGAYGRRPQESVSLYKCLEAFLQEEPLGPEDMWYCPGCKKHCQAIKKLDLWRLPEILVIHLKRFSYSRFSKNKLETYVDFPIDNFDLSPYIVQKNGQSCSRYMLYAVSNHYGSMGGGHYTAFVHQGGDQWYEFDDSHVYPISQEKIKSSAAYVLFYRRVIEA</sequence>
<dbReference type="InterPro" id="IPR028889">
    <property type="entry name" value="USP"/>
</dbReference>
<dbReference type="SUPFAM" id="SSF54001">
    <property type="entry name" value="Cysteine proteinases"/>
    <property type="match status" value="1"/>
</dbReference>
<dbReference type="CDD" id="cd02674">
    <property type="entry name" value="Peptidase_C19R"/>
    <property type="match status" value="1"/>
</dbReference>
<accession>A0A6A1WW85</accession>
<dbReference type="AlphaFoldDB" id="A0A6A1WW85"/>
<organism evidence="9 10">
    <name type="scientific">Morella rubra</name>
    <name type="common">Chinese bayberry</name>
    <dbReference type="NCBI Taxonomy" id="262757"/>
    <lineage>
        <taxon>Eukaryota</taxon>
        <taxon>Viridiplantae</taxon>
        <taxon>Streptophyta</taxon>
        <taxon>Embryophyta</taxon>
        <taxon>Tracheophyta</taxon>
        <taxon>Spermatophyta</taxon>
        <taxon>Magnoliopsida</taxon>
        <taxon>eudicotyledons</taxon>
        <taxon>Gunneridae</taxon>
        <taxon>Pentapetalae</taxon>
        <taxon>rosids</taxon>
        <taxon>fabids</taxon>
        <taxon>Fagales</taxon>
        <taxon>Myricaceae</taxon>
        <taxon>Morella</taxon>
    </lineage>
</organism>
<dbReference type="PANTHER" id="PTHR21646:SF24">
    <property type="entry name" value="UBIQUITIN CARBOXYL-TERMINAL HYDROLASE"/>
    <property type="match status" value="1"/>
</dbReference>
<keyword evidence="5" id="KW-0833">Ubl conjugation pathway</keyword>
<evidence type="ECO:0000313" key="9">
    <source>
        <dbReference type="EMBL" id="KAB1226960.1"/>
    </source>
</evidence>
<reference evidence="9 10" key="1">
    <citation type="journal article" date="2019" name="Plant Biotechnol. J.">
        <title>The red bayberry genome and genetic basis of sex determination.</title>
        <authorList>
            <person name="Jia H.M."/>
            <person name="Jia H.J."/>
            <person name="Cai Q.L."/>
            <person name="Wang Y."/>
            <person name="Zhao H.B."/>
            <person name="Yang W.F."/>
            <person name="Wang G.Y."/>
            <person name="Li Y.H."/>
            <person name="Zhan D.L."/>
            <person name="Shen Y.T."/>
            <person name="Niu Q.F."/>
            <person name="Chang L."/>
            <person name="Qiu J."/>
            <person name="Zhao L."/>
            <person name="Xie H.B."/>
            <person name="Fu W.Y."/>
            <person name="Jin J."/>
            <person name="Li X.W."/>
            <person name="Jiao Y."/>
            <person name="Zhou C.C."/>
            <person name="Tu T."/>
            <person name="Chai C.Y."/>
            <person name="Gao J.L."/>
            <person name="Fan L.J."/>
            <person name="van de Weg E."/>
            <person name="Wang J.Y."/>
            <person name="Gao Z.S."/>
        </authorList>
    </citation>
    <scope>NUCLEOTIDE SEQUENCE [LARGE SCALE GENOMIC DNA]</scope>
    <source>
        <tissue evidence="9">Leaves</tissue>
    </source>
</reference>